<gene>
    <name evidence="1" type="ORF">C0V70_17655</name>
</gene>
<keyword evidence="2" id="KW-1185">Reference proteome</keyword>
<dbReference type="RefSeq" id="WP_102245186.1">
    <property type="nucleotide sequence ID" value="NZ_CP025704.1"/>
</dbReference>
<protein>
    <submittedName>
        <fullName evidence="1">Uncharacterized protein</fullName>
    </submittedName>
</protein>
<dbReference type="KEGG" id="bsto:C0V70_17655"/>
<reference evidence="1 2" key="1">
    <citation type="submission" date="2018-01" db="EMBL/GenBank/DDBJ databases">
        <title>Complete genome sequence of Bacteriovorax stolpii DSM12778.</title>
        <authorList>
            <person name="Tang B."/>
            <person name="Chang J."/>
        </authorList>
    </citation>
    <scope>NUCLEOTIDE SEQUENCE [LARGE SCALE GENOMIC DNA]</scope>
    <source>
        <strain evidence="1 2">DSM 12778</strain>
    </source>
</reference>
<proteinExistence type="predicted"/>
<accession>A0A2K9NWK5</accession>
<dbReference type="EMBL" id="CP025704">
    <property type="protein sequence ID" value="AUN99897.1"/>
    <property type="molecule type" value="Genomic_DNA"/>
</dbReference>
<dbReference type="Proteomes" id="UP000235584">
    <property type="component" value="Chromosome"/>
</dbReference>
<dbReference type="AlphaFoldDB" id="A0A2K9NWK5"/>
<evidence type="ECO:0000313" key="1">
    <source>
        <dbReference type="EMBL" id="AUN99897.1"/>
    </source>
</evidence>
<name>A0A2K9NWK5_BACTC</name>
<evidence type="ECO:0000313" key="2">
    <source>
        <dbReference type="Proteomes" id="UP000235584"/>
    </source>
</evidence>
<sequence length="416" mass="43989">MLKMNQKGVSLPVVMLITALIAANSYYFLSLNKTAKTTNVSQTIELKEDAEKKRIAAFLADYTVCNSNLAGKTIAALKANPAAPDTSQISNLKKGGINFLNYGSTYAGGTHTLTRIFLLEDTTSSVVKTKYSLVASYTVFQGKTTAKKNASVTIPLYIDQDAGGVVTRCYARPDEDTALTGTKVEQAVQSACLGETALFANSGGDISCKHEVLPTSCISPGGVLTGNLLKDVEITSQHELKFNCGYLPISDCPTTTTPFPNLGTSISNSTVQCANPDSPAICPNGQAMVFNNGNTIGCASQCLPTTDTNLLHHSYQATSGSPICYTRPLACPPGKYAEKILANGQTRCGDIRYKGLGCPANTYVTDMDTESTGPNAPFTCSSYTKSKSCASAGTYTYVNSFNTVTPICVNYSAGGY</sequence>
<organism evidence="1 2">
    <name type="scientific">Bacteriovorax stolpii</name>
    <name type="common">Bdellovibrio stolpii</name>
    <dbReference type="NCBI Taxonomy" id="960"/>
    <lineage>
        <taxon>Bacteria</taxon>
        <taxon>Pseudomonadati</taxon>
        <taxon>Bdellovibrionota</taxon>
        <taxon>Bacteriovoracia</taxon>
        <taxon>Bacteriovoracales</taxon>
        <taxon>Bacteriovoracaceae</taxon>
        <taxon>Bacteriovorax</taxon>
    </lineage>
</organism>